<feature type="region of interest" description="Disordered" evidence="3">
    <location>
        <begin position="715"/>
        <end position="777"/>
    </location>
</feature>
<feature type="compositionally biased region" description="Low complexity" evidence="3">
    <location>
        <begin position="376"/>
        <end position="404"/>
    </location>
</feature>
<dbReference type="GO" id="GO:0016151">
    <property type="term" value="F:nickel cation binding"/>
    <property type="evidence" value="ECO:0007669"/>
    <property type="project" value="InterPro"/>
</dbReference>
<feature type="compositionally biased region" description="Basic and acidic residues" evidence="3">
    <location>
        <begin position="749"/>
        <end position="759"/>
    </location>
</feature>
<dbReference type="PANTHER" id="PTHR33643:SF1">
    <property type="entry name" value="UREASE ACCESSORY PROTEIN D"/>
    <property type="match status" value="1"/>
</dbReference>
<dbReference type="AlphaFoldDB" id="A0A167FLZ2"/>
<evidence type="ECO:0000256" key="3">
    <source>
        <dbReference type="SAM" id="MobiDB-lite"/>
    </source>
</evidence>
<proteinExistence type="inferred from homology"/>
<feature type="compositionally biased region" description="Basic and acidic residues" evidence="3">
    <location>
        <begin position="727"/>
        <end position="738"/>
    </location>
</feature>
<dbReference type="InterPro" id="IPR007811">
    <property type="entry name" value="RPC4"/>
</dbReference>
<feature type="compositionally biased region" description="Basic residues" evidence="3">
    <location>
        <begin position="438"/>
        <end position="448"/>
    </location>
</feature>
<keyword evidence="5" id="KW-1185">Reference proteome</keyword>
<evidence type="ECO:0000256" key="2">
    <source>
        <dbReference type="ARBA" id="ARBA00023186"/>
    </source>
</evidence>
<dbReference type="GO" id="GO:0006383">
    <property type="term" value="P:transcription by RNA polymerase III"/>
    <property type="evidence" value="ECO:0007669"/>
    <property type="project" value="InterPro"/>
</dbReference>
<feature type="compositionally biased region" description="Basic and acidic residues" evidence="3">
    <location>
        <begin position="655"/>
        <end position="665"/>
    </location>
</feature>
<dbReference type="Pfam" id="PF05132">
    <property type="entry name" value="RNA_pol_Rpc4"/>
    <property type="match status" value="1"/>
</dbReference>
<gene>
    <name evidence="4" type="ORF">NOR_03254</name>
</gene>
<dbReference type="EMBL" id="AZHC01000008">
    <property type="protein sequence ID" value="OAA45465.1"/>
    <property type="molecule type" value="Genomic_DNA"/>
</dbReference>
<comment type="similarity">
    <text evidence="1">Belongs to the UreD family.</text>
</comment>
<feature type="compositionally biased region" description="Polar residues" evidence="3">
    <location>
        <begin position="357"/>
        <end position="366"/>
    </location>
</feature>
<evidence type="ECO:0000313" key="5">
    <source>
        <dbReference type="Proteomes" id="UP000243498"/>
    </source>
</evidence>
<sequence>MVQVWTLPFPKSSSVPGEGRIVAKVLPGGGNGLESISYQYPLKLISPISPTGGQKSVLVFLLSYGGGLVGGDAVSLTIHVKIGANLSLVTQGHTKVFKSPAPDVVTSQLMTVRIEKGAALCLLPDPVQPFEDSVYTQNQIFDLAPESSLCLLDWVTAGRTARGEKWSFMNWTGRNEVWLRSEQGERDRLLVRDTVILSQQGTQAIGQQLRDTMHKMSVFGTLILRGHAVEALGSFFLTEFDALPRLGSRDFRTEQDRENEAEKMTDFEKWRARRIEIEAMEGLLWSTARVRGCVVVKFGAPTVESGRQWIGSMLIKEGSIYTHFGAEALMATGRAIRRGAAASAGGRVPAEVNEALDTTRTSNESKAATPATLDEAVASSASTTRVSTRRGGTAAGARATTAGRLKPKILRRDEADRDKLARQEEQKANERAAAERRARGRSRNRSKRSRGDAMGTRGGRGASTASGPFSGGFAGAGGSAGGGRFGGGSGVAAGGGFYGGRGKSESKGKGFAEADVRMREARINADRLHVIAPEEDLDSDDEAMMAALSGRTASTMPMGIYRREHKEQGVVVATTAELEAAEKATGEEESLWVDGEGPDTVPPLDQPEEGVWDIDGKPVSIKNEPDTEDPMDLDTVAQVAPSEEELRKPVLATKPKKELPKDPEERAIQIDLDLLAGELGAVTVTDKTGEARTEGPSDKDGRLYLFQFPPLIPPLKEVAQPQRRSKVKEEGNDFDIRDVPSATGSAVDLTHEDSNRNSNDDDEDEEDEQETEGFRSQFLSHGGMVGRLNVRKSGKVELDWGGMTLEMSPAAGMNFLTTAVIVEENDEKPQQGVVGGDSVGMGKVMGRFVLAPIWSEEEDWNVAPEEVVIAG</sequence>
<dbReference type="Pfam" id="PF01774">
    <property type="entry name" value="UreD"/>
    <property type="match status" value="1"/>
</dbReference>
<dbReference type="STRING" id="1081105.A0A167FLZ2"/>
<dbReference type="OrthoDB" id="5550464at2759"/>
<accession>A0A167FLZ2</accession>
<feature type="region of interest" description="Disordered" evidence="3">
    <location>
        <begin position="357"/>
        <end position="469"/>
    </location>
</feature>
<feature type="compositionally biased region" description="Basic and acidic residues" evidence="3">
    <location>
        <begin position="410"/>
        <end position="437"/>
    </location>
</feature>
<evidence type="ECO:0000313" key="4">
    <source>
        <dbReference type="EMBL" id="OAA45465.1"/>
    </source>
</evidence>
<keyword evidence="2" id="KW-0143">Chaperone</keyword>
<comment type="caution">
    <text evidence="4">The sequence shown here is derived from an EMBL/GenBank/DDBJ whole genome shotgun (WGS) entry which is preliminary data.</text>
</comment>
<dbReference type="Proteomes" id="UP000243498">
    <property type="component" value="Unassembled WGS sequence"/>
</dbReference>
<protein>
    <submittedName>
        <fullName evidence="4">Urease accessory protein UreD</fullName>
    </submittedName>
</protein>
<dbReference type="HAMAP" id="MF_01384">
    <property type="entry name" value="UreD"/>
    <property type="match status" value="1"/>
</dbReference>
<feature type="compositionally biased region" description="Acidic residues" evidence="3">
    <location>
        <begin position="760"/>
        <end position="771"/>
    </location>
</feature>
<name>A0A167FLZ2_METRR</name>
<dbReference type="OMA" id="RDTMHKM"/>
<dbReference type="GO" id="GO:0005666">
    <property type="term" value="C:RNA polymerase III complex"/>
    <property type="evidence" value="ECO:0007669"/>
    <property type="project" value="InterPro"/>
</dbReference>
<feature type="region of interest" description="Disordered" evidence="3">
    <location>
        <begin position="582"/>
        <end position="665"/>
    </location>
</feature>
<evidence type="ECO:0000256" key="1">
    <source>
        <dbReference type="ARBA" id="ARBA00007177"/>
    </source>
</evidence>
<organism evidence="4 5">
    <name type="scientific">Metarhizium rileyi (strain RCEF 4871)</name>
    <name type="common">Nomuraea rileyi</name>
    <dbReference type="NCBI Taxonomy" id="1649241"/>
    <lineage>
        <taxon>Eukaryota</taxon>
        <taxon>Fungi</taxon>
        <taxon>Dikarya</taxon>
        <taxon>Ascomycota</taxon>
        <taxon>Pezizomycotina</taxon>
        <taxon>Sordariomycetes</taxon>
        <taxon>Hypocreomycetidae</taxon>
        <taxon>Hypocreales</taxon>
        <taxon>Clavicipitaceae</taxon>
        <taxon>Metarhizium</taxon>
    </lineage>
</organism>
<dbReference type="PANTHER" id="PTHR33643">
    <property type="entry name" value="UREASE ACCESSORY PROTEIN D"/>
    <property type="match status" value="1"/>
</dbReference>
<dbReference type="GO" id="GO:0003677">
    <property type="term" value="F:DNA binding"/>
    <property type="evidence" value="ECO:0007669"/>
    <property type="project" value="InterPro"/>
</dbReference>
<reference evidence="4 5" key="1">
    <citation type="journal article" date="2016" name="Genome Biol. Evol.">
        <title>Divergent and convergent evolution of fungal pathogenicity.</title>
        <authorList>
            <person name="Shang Y."/>
            <person name="Xiao G."/>
            <person name="Zheng P."/>
            <person name="Cen K."/>
            <person name="Zhan S."/>
            <person name="Wang C."/>
        </authorList>
    </citation>
    <scope>NUCLEOTIDE SEQUENCE [LARGE SCALE GENOMIC DNA]</scope>
    <source>
        <strain evidence="4 5">RCEF 4871</strain>
    </source>
</reference>
<dbReference type="InterPro" id="IPR002669">
    <property type="entry name" value="UreD"/>
</dbReference>